<dbReference type="InterPro" id="IPR036974">
    <property type="entry name" value="PUA_sf"/>
</dbReference>
<name>A0A3A8HKG2_9BACT</name>
<evidence type="ECO:0000313" key="6">
    <source>
        <dbReference type="Proteomes" id="UP000268094"/>
    </source>
</evidence>
<sequence>MPSLPTARVSLKGAKTLRRGTPWLYRTELMEPPATDTPGAVVAVVDPQGNPIGQALYARRSPLAIRLLTRKSPAEEKVDDAFFIRRVEAALAR</sequence>
<keyword evidence="1 5" id="KW-0489">Methyltransferase</keyword>
<dbReference type="SUPFAM" id="SSF88697">
    <property type="entry name" value="PUA domain-like"/>
    <property type="match status" value="1"/>
</dbReference>
<dbReference type="InterPro" id="IPR041532">
    <property type="entry name" value="RlmI-like_PUA"/>
</dbReference>
<feature type="non-terminal residue" evidence="5">
    <location>
        <position position="93"/>
    </location>
</feature>
<dbReference type="GO" id="GO:0008168">
    <property type="term" value="F:methyltransferase activity"/>
    <property type="evidence" value="ECO:0007669"/>
    <property type="project" value="UniProtKB-KW"/>
</dbReference>
<keyword evidence="6" id="KW-1185">Reference proteome</keyword>
<evidence type="ECO:0000256" key="2">
    <source>
        <dbReference type="ARBA" id="ARBA00022679"/>
    </source>
</evidence>
<protein>
    <submittedName>
        <fullName evidence="5">Class I SAM-dependent rRNA methyltransferase</fullName>
    </submittedName>
</protein>
<reference evidence="6" key="1">
    <citation type="submission" date="2018-09" db="EMBL/GenBank/DDBJ databases">
        <authorList>
            <person name="Livingstone P.G."/>
            <person name="Whitworth D.E."/>
        </authorList>
    </citation>
    <scope>NUCLEOTIDE SEQUENCE [LARGE SCALE GENOMIC DNA]</scope>
    <source>
        <strain evidence="6">CA054A</strain>
    </source>
</reference>
<evidence type="ECO:0000259" key="4">
    <source>
        <dbReference type="Pfam" id="PF17785"/>
    </source>
</evidence>
<keyword evidence="2 5" id="KW-0808">Transferase</keyword>
<dbReference type="Pfam" id="PF17785">
    <property type="entry name" value="PUA_3"/>
    <property type="match status" value="1"/>
</dbReference>
<dbReference type="AlphaFoldDB" id="A0A3A8HKG2"/>
<organism evidence="5 6">
    <name type="scientific">Corallococcus terminator</name>
    <dbReference type="NCBI Taxonomy" id="2316733"/>
    <lineage>
        <taxon>Bacteria</taxon>
        <taxon>Pseudomonadati</taxon>
        <taxon>Myxococcota</taxon>
        <taxon>Myxococcia</taxon>
        <taxon>Myxococcales</taxon>
        <taxon>Cystobacterineae</taxon>
        <taxon>Myxococcaceae</taxon>
        <taxon>Corallococcus</taxon>
    </lineage>
</organism>
<dbReference type="GO" id="GO:0003723">
    <property type="term" value="F:RNA binding"/>
    <property type="evidence" value="ECO:0007669"/>
    <property type="project" value="InterPro"/>
</dbReference>
<keyword evidence="3" id="KW-0949">S-adenosyl-L-methionine</keyword>
<gene>
    <name evidence="5" type="ORF">D7V88_41505</name>
</gene>
<dbReference type="Proteomes" id="UP000268094">
    <property type="component" value="Unassembled WGS sequence"/>
</dbReference>
<evidence type="ECO:0000256" key="3">
    <source>
        <dbReference type="ARBA" id="ARBA00022691"/>
    </source>
</evidence>
<dbReference type="EMBL" id="RAVZ01000684">
    <property type="protein sequence ID" value="RKG66321.1"/>
    <property type="molecule type" value="Genomic_DNA"/>
</dbReference>
<dbReference type="Gene3D" id="2.30.130.10">
    <property type="entry name" value="PUA domain"/>
    <property type="match status" value="1"/>
</dbReference>
<evidence type="ECO:0000313" key="5">
    <source>
        <dbReference type="EMBL" id="RKG66321.1"/>
    </source>
</evidence>
<feature type="domain" description="RlmI-like PUA" evidence="4">
    <location>
        <begin position="11"/>
        <end position="70"/>
    </location>
</feature>
<dbReference type="InterPro" id="IPR015947">
    <property type="entry name" value="PUA-like_sf"/>
</dbReference>
<comment type="caution">
    <text evidence="5">The sequence shown here is derived from an EMBL/GenBank/DDBJ whole genome shotgun (WGS) entry which is preliminary data.</text>
</comment>
<accession>A0A3A8HKG2</accession>
<evidence type="ECO:0000256" key="1">
    <source>
        <dbReference type="ARBA" id="ARBA00022603"/>
    </source>
</evidence>
<dbReference type="GO" id="GO:0032259">
    <property type="term" value="P:methylation"/>
    <property type="evidence" value="ECO:0007669"/>
    <property type="project" value="UniProtKB-KW"/>
</dbReference>
<proteinExistence type="predicted"/>